<feature type="domain" description="Peptidase C39-like" evidence="3">
    <location>
        <begin position="297"/>
        <end position="432"/>
    </location>
</feature>
<dbReference type="PANTHER" id="PTHR37806:SF1">
    <property type="entry name" value="PEPTIDASE C39-LIKE DOMAIN-CONTAINING PROTEIN"/>
    <property type="match status" value="1"/>
</dbReference>
<gene>
    <name evidence="4" type="ORF">ADU70_0890</name>
    <name evidence="5" type="ORF">ADU72_1831</name>
</gene>
<sequence>MLKRFVLISVILFSCVVSGQSVYADSDVSSVSSSQASMNSSSDQNKNSGQASSSSSVSKAAKVITTNSQAETSAKSTSSFTVKSSSQFSANLPSRSVSSSSSSSSSSKPVTKKYIALNKATKVKPKAYVSASKSGALYNFTGSGTHGQFSKSADQLNNHLKTTWIVTQYRYVSMADHKPSLYYFVKSETGPQNGWVWHSYLKEKAVQTKGSVLKVKKASYYRKTTSGNIYNISGPTYDAKFKVSHVLRNYPNTTWYVTKKMQVTNTKKHAITYYYVQDSKKHTGWIWNGYLTKKVILNVKRISQNPQLPTGCEITAVTMMVNYAGAKVSKMKLAKEMPRTKTKNGNKGFVGSPYSKYGWWIYPPALMKTVKKYTKSAINMTGASFDAIKKQINKKHPVVVWLSGYGGISTKINHAITIIGYSASLVYFNDPWTGKRLSMSIDKLHSYRKRDAYRAISY</sequence>
<reference evidence="6 7" key="1">
    <citation type="journal article" date="2016" name="PLoS ONE">
        <title>The Identification of Novel Diagnostic Marker Genes for the Detection of Beer Spoiling Pediococcus damnosus Strains Using the BlAst Diagnostic Gene findEr.</title>
        <authorList>
            <person name="Behr J."/>
            <person name="Geissler A.J."/>
            <person name="Schmid J."/>
            <person name="Zehe A."/>
            <person name="Vogel R.F."/>
        </authorList>
    </citation>
    <scope>NUCLEOTIDE SEQUENCE [LARGE SCALE GENOMIC DNA]</scope>
    <source>
        <strain evidence="4 7">TMW 2.1533</strain>
        <strain evidence="5 6">TMW 2.1535</strain>
    </source>
</reference>
<evidence type="ECO:0000256" key="2">
    <source>
        <dbReference type="SAM" id="SignalP"/>
    </source>
</evidence>
<evidence type="ECO:0000313" key="5">
    <source>
        <dbReference type="EMBL" id="AMV67756.1"/>
    </source>
</evidence>
<dbReference type="GeneID" id="68226197"/>
<dbReference type="Proteomes" id="UP000076244">
    <property type="component" value="Chromosome"/>
</dbReference>
<feature type="signal peptide" evidence="2">
    <location>
        <begin position="1"/>
        <end position="24"/>
    </location>
</feature>
<keyword evidence="6" id="KW-1185">Reference proteome</keyword>
<dbReference type="AlphaFoldDB" id="A0AAC9B122"/>
<dbReference type="Pfam" id="PF13529">
    <property type="entry name" value="Peptidase_C39_2"/>
    <property type="match status" value="1"/>
</dbReference>
<dbReference type="PROSITE" id="PS51257">
    <property type="entry name" value="PROKAR_LIPOPROTEIN"/>
    <property type="match status" value="1"/>
</dbReference>
<dbReference type="Gene3D" id="3.90.70.10">
    <property type="entry name" value="Cysteine proteinases"/>
    <property type="match status" value="1"/>
</dbReference>
<dbReference type="PANTHER" id="PTHR37806">
    <property type="entry name" value="LMO0724 PROTEIN"/>
    <property type="match status" value="1"/>
</dbReference>
<protein>
    <recommendedName>
        <fullName evidence="3">Peptidase C39-like domain-containing protein</fullName>
    </recommendedName>
</protein>
<dbReference type="EMBL" id="CP012275">
    <property type="protein sequence ID" value="AMV62384.1"/>
    <property type="molecule type" value="Genomic_DNA"/>
</dbReference>
<evidence type="ECO:0000313" key="7">
    <source>
        <dbReference type="Proteomes" id="UP000076405"/>
    </source>
</evidence>
<evidence type="ECO:0000313" key="6">
    <source>
        <dbReference type="Proteomes" id="UP000076244"/>
    </source>
</evidence>
<feature type="region of interest" description="Disordered" evidence="1">
    <location>
        <begin position="34"/>
        <end position="57"/>
    </location>
</feature>
<evidence type="ECO:0000259" key="3">
    <source>
        <dbReference type="Pfam" id="PF13529"/>
    </source>
</evidence>
<dbReference type="EMBL" id="CP012288">
    <property type="protein sequence ID" value="AMV67756.1"/>
    <property type="molecule type" value="Genomic_DNA"/>
</dbReference>
<dbReference type="InterPro" id="IPR039564">
    <property type="entry name" value="Peptidase_C39-like"/>
</dbReference>
<evidence type="ECO:0000313" key="4">
    <source>
        <dbReference type="EMBL" id="AMV62384.1"/>
    </source>
</evidence>
<proteinExistence type="predicted"/>
<accession>A0AAC9B122</accession>
<organism evidence="4 7">
    <name type="scientific">Pediococcus damnosus</name>
    <dbReference type="NCBI Taxonomy" id="51663"/>
    <lineage>
        <taxon>Bacteria</taxon>
        <taxon>Bacillati</taxon>
        <taxon>Bacillota</taxon>
        <taxon>Bacilli</taxon>
        <taxon>Lactobacillales</taxon>
        <taxon>Lactobacillaceae</taxon>
        <taxon>Pediococcus</taxon>
    </lineage>
</organism>
<dbReference type="Proteomes" id="UP000076405">
    <property type="component" value="Chromosome"/>
</dbReference>
<feature type="chain" id="PRO_5042074920" description="Peptidase C39-like domain-containing protein" evidence="2">
    <location>
        <begin position="25"/>
        <end position="458"/>
    </location>
</feature>
<keyword evidence="2" id="KW-0732">Signal</keyword>
<dbReference type="KEGG" id="pdm:ADU72_1831"/>
<dbReference type="RefSeq" id="WP_052694515.1">
    <property type="nucleotide sequence ID" value="NZ_BAAAXI010000124.1"/>
</dbReference>
<evidence type="ECO:0000256" key="1">
    <source>
        <dbReference type="SAM" id="MobiDB-lite"/>
    </source>
</evidence>
<name>A0AAC9B122_9LACO</name>